<dbReference type="EMBL" id="PGTN01000008">
    <property type="protein sequence ID" value="PJF48687.1"/>
    <property type="molecule type" value="Genomic_DNA"/>
</dbReference>
<dbReference type="Pfam" id="PF07703">
    <property type="entry name" value="A2M_BRD"/>
    <property type="match status" value="1"/>
</dbReference>
<feature type="region of interest" description="Disordered" evidence="3">
    <location>
        <begin position="321"/>
        <end position="342"/>
    </location>
</feature>
<dbReference type="Pfam" id="PF17973">
    <property type="entry name" value="bMG10"/>
    <property type="match status" value="1"/>
</dbReference>
<sequence length="2030" mass="217521">MYKHQLAHLVSLLLVASSTLAGCSQPAPELTTEPNVTPQVTVQINPSATPGPSPTLRLLANPILVDRVPVQGEELPVDKPIELIFDQPMDRRSVERALRVQSSDGVAIAGRLEWLGDNRAAFKPSQNWARAARYNVSLSTDARSAKGLGLARPESFTVNTIGALAVAQTIPAANAQDVAADATITVLFNRPVVPLTLLDQQAGLPTPVAFNPPIPGRGQWLNTSIYVFQPSQPLQAGAIYEGRVAAGLQDTTGALLERDYVWTFSVAAPVVKFIAPSDGARGIGLRQPISVTFSQKMDRASAEAAFVIEPPVRGAFRWADEPPPDAFASEQPGESPPMPPPQATGEVMAFVPAEDYRRGQTYTVRVKAGARAAVGSGATAVEATTTFQAVPLPAVVSTRPANDQARASSNDGFSVRFSAPMSVPTVIANLAFDPPITLTGVYSYYDEFSNEFSLNVNLKPSTNYRVRIGGDAADVYGVRIGQDTEVRFSTGPLPPLVIVQSDGLVGTYNAAQPTQLFVLHRNVTRLDFALASLTPQQFYDLTGANNAYENLRTFKPGADQVVRRWTAMTTSGLNESASYKLLLSEDGGALPTGVYLLEVSAPELVALDREFQPVRHILIVTNVHIGLKHGDREGLAWVTNLNTGAPLSGVAVSFRDAAFAEIASGVTGTGEEAGQAFVTFPESYRPYQTLYALVGEPGGLGPFGIAWSEMSYGINIYDFNLPGRYQAEPFFAYLYTDRPIYRPGQMVFYKGIVRRDDDARYTVPADVAQVNLAIFNGQAQQVFSATVPLDANGGFNGQFTLDNGAPTGQYFIQACVPKPNVGRDESPCSYYGVSFLVAAYRAPEFEVTATTDRADYLDGETINATFDAEYFFGGSVAGAKVSWSLLATDYFFDRYTGAGNYTFGDFDFSPRSFFGFNELIASGEGVTDAQGRFTLRLPADLSKRKTSARFTLEASVTDVNDQSVSARAGVVVHKGAFYFGIAPRGYVFNAGDEVTADVISVGWDGQPVANKPVVVSFNRREWFTTQEQDPYGGLYYTSVPSDTEVFSVTVTTAADGKALASFRPQEGGEYHIVAAGPTGAEPAVAAGTSVYVSSAGEYVAWRVENNDRIELKADKRSYQVGETARVLVPSPFQGAATALLTIERGGFIQRKTLTLRSNSDVLDIPIEPSFAPNVYVSVMLVKGVGSDNPVPAYRLGYTQFAVEPTQFALNIEITPDRSQYAPRDTATYDIRVTDVAGNPVQAELSLALVDKAVLSLADSNVEPILDAFYGRRPLSVRTASTLNVNVDRITAKVAAAEGKGGGGGGEALADALFTRRNFKDTAYWNAVVQTGADGRARVQIILPDNLTTWRMTARAVTPDTRVGEAINEIVSTKPLLVRPVTPRFFVAGDTVTIGAVVNNNTAADLDAQVAFVSTGLTLVGGSAIQRVNVKAGGAARVDWTVTVQEPAIGAAAASEITVTVAGGGLQDSAQPSVFGAPNGIPILRYAAPETVGTAGDLGEPGRKLELIALPPRLNTGQGDLTVRVDTGLGVAAAKGVEALEAYPDESADRTASRLIVRLALAQAGVQAEDLATLRNNVAAMLQRLYGRQNSDGGWGWWSGGASDPLISAHAVLAMSRARQAGFWVDESTLNRAHNYLSEQLKPPSALADATAANRQAYILFAQAEAGRGDSGRLGALYEIRATLSHYGRALLAMALDKVNPGDARIKTLLADIQSAAITSATGVSWQERERDWANFFSDTRSTAIVLAALARLDARNALAPNVVRWLMAARAGSGWSSTQETEWAIVAFAEWIQATDERPSAFDWRVTLNDQSLMRGQANPQGESAEIVVAVGQLLRTQANELAFERGAGGGRLYYTARLRAYVPADSAPAVNRGIVIARKYELADCAPAPDKPCPAIAGAKIGQNVRVRLTIVAPSDLYYVRVTDPLPSGAEVVDTSLKTSQTLNLGDEPIPPIFGGKMGWGWWYFAHREIYDDRVAVFASYLPAGTYEYTYVIRPSIAGQFKVMPASAEQTYFPEVFGRSDGAAFAIAR</sequence>
<dbReference type="Proteomes" id="UP000230790">
    <property type="component" value="Unassembled WGS sequence"/>
</dbReference>
<dbReference type="Gene3D" id="2.60.40.1930">
    <property type="match status" value="1"/>
</dbReference>
<proteinExistence type="inferred from homology"/>
<dbReference type="SMART" id="SM01360">
    <property type="entry name" value="A2M"/>
    <property type="match status" value="1"/>
</dbReference>
<evidence type="ECO:0000259" key="5">
    <source>
        <dbReference type="SMART" id="SM01359"/>
    </source>
</evidence>
<dbReference type="InterPro" id="IPR051802">
    <property type="entry name" value="YfhM-like"/>
</dbReference>
<evidence type="ECO:0008006" key="9">
    <source>
        <dbReference type="Google" id="ProtNLM"/>
    </source>
</evidence>
<evidence type="ECO:0000313" key="7">
    <source>
        <dbReference type="EMBL" id="PJF48687.1"/>
    </source>
</evidence>
<keyword evidence="2 4" id="KW-0732">Signal</keyword>
<feature type="domain" description="Alpha-2-macroglobulin" evidence="6">
    <location>
        <begin position="1321"/>
        <end position="1411"/>
    </location>
</feature>
<dbReference type="PROSITE" id="PS51257">
    <property type="entry name" value="PROKAR_LIPOPROTEIN"/>
    <property type="match status" value="1"/>
</dbReference>
<dbReference type="InterPro" id="IPR032812">
    <property type="entry name" value="SbsA_Ig"/>
</dbReference>
<dbReference type="Pfam" id="PF01835">
    <property type="entry name" value="MG2"/>
    <property type="match status" value="1"/>
</dbReference>
<dbReference type="Gene3D" id="2.60.40.3710">
    <property type="match status" value="3"/>
</dbReference>
<dbReference type="InterPro" id="IPR001599">
    <property type="entry name" value="Macroglobln_a2"/>
</dbReference>
<name>A0A2M8QFV7_9CHLR</name>
<dbReference type="PANTHER" id="PTHR40094">
    <property type="entry name" value="ALPHA-2-MACROGLOBULIN HOMOLOG"/>
    <property type="match status" value="1"/>
</dbReference>
<evidence type="ECO:0000313" key="8">
    <source>
        <dbReference type="Proteomes" id="UP000230790"/>
    </source>
</evidence>
<dbReference type="PANTHER" id="PTHR40094:SF1">
    <property type="entry name" value="UBIQUITIN DOMAIN-CONTAINING PROTEIN"/>
    <property type="match status" value="1"/>
</dbReference>
<gene>
    <name evidence="7" type="ORF">CUN48_02205</name>
</gene>
<accession>A0A2M8QFV7</accession>
<dbReference type="Pfam" id="PF00207">
    <property type="entry name" value="A2M"/>
    <property type="match status" value="1"/>
</dbReference>
<dbReference type="CDD" id="cd02891">
    <property type="entry name" value="A2M_like"/>
    <property type="match status" value="1"/>
</dbReference>
<feature type="chain" id="PRO_5014650373" description="Alpha-2-macroglobulin" evidence="4">
    <location>
        <begin position="22"/>
        <end position="2030"/>
    </location>
</feature>
<evidence type="ECO:0000256" key="2">
    <source>
        <dbReference type="ARBA" id="ARBA00022729"/>
    </source>
</evidence>
<evidence type="ECO:0000259" key="6">
    <source>
        <dbReference type="SMART" id="SM01360"/>
    </source>
</evidence>
<evidence type="ECO:0000256" key="4">
    <source>
        <dbReference type="SAM" id="SignalP"/>
    </source>
</evidence>
<organism evidence="7 8">
    <name type="scientific">Candidatus Thermofonsia Clade 3 bacterium</name>
    <dbReference type="NCBI Taxonomy" id="2364212"/>
    <lineage>
        <taxon>Bacteria</taxon>
        <taxon>Bacillati</taxon>
        <taxon>Chloroflexota</taxon>
        <taxon>Candidatus Thermofontia</taxon>
        <taxon>Candidatus Thermofonsia Clade 3</taxon>
    </lineage>
</organism>
<dbReference type="InterPro" id="IPR011625">
    <property type="entry name" value="A2M_N_BRD"/>
</dbReference>
<dbReference type="SUPFAM" id="SSF48239">
    <property type="entry name" value="Terpenoid cyclases/Protein prenyltransferases"/>
    <property type="match status" value="1"/>
</dbReference>
<dbReference type="SMART" id="SM01359">
    <property type="entry name" value="A2M_N_2"/>
    <property type="match status" value="1"/>
</dbReference>
<protein>
    <recommendedName>
        <fullName evidence="9">Alpha-2-macroglobulin</fullName>
    </recommendedName>
</protein>
<comment type="caution">
    <text evidence="7">The sequence shown here is derived from an EMBL/GenBank/DDBJ whole genome shotgun (WGS) entry which is preliminary data.</text>
</comment>
<dbReference type="Gene3D" id="1.50.10.20">
    <property type="match status" value="1"/>
</dbReference>
<feature type="domain" description="Alpha-2-macroglobulin bait region" evidence="5">
    <location>
        <begin position="1109"/>
        <end position="1256"/>
    </location>
</feature>
<dbReference type="InterPro" id="IPR008930">
    <property type="entry name" value="Terpenoid_cyclase/PrenylTrfase"/>
</dbReference>
<comment type="similarity">
    <text evidence="1">Belongs to the protease inhibitor I39 (alpha-2-macroglobulin) family. Bacterial alpha-2-macroglobulin subfamily.</text>
</comment>
<dbReference type="InterPro" id="IPR041246">
    <property type="entry name" value="Bact_MG10"/>
</dbReference>
<dbReference type="Pfam" id="PF13205">
    <property type="entry name" value="Big_5"/>
    <property type="match status" value="4"/>
</dbReference>
<evidence type="ECO:0000256" key="3">
    <source>
        <dbReference type="SAM" id="MobiDB-lite"/>
    </source>
</evidence>
<feature type="signal peptide" evidence="4">
    <location>
        <begin position="1"/>
        <end position="21"/>
    </location>
</feature>
<reference evidence="7 8" key="1">
    <citation type="submission" date="2017-11" db="EMBL/GenBank/DDBJ databases">
        <title>Evolution of Phototrophy in the Chloroflexi Phylum Driven by Horizontal Gene Transfer.</title>
        <authorList>
            <person name="Ward L.M."/>
            <person name="Hemp J."/>
            <person name="Shih P.M."/>
            <person name="Mcglynn S.E."/>
            <person name="Fischer W."/>
        </authorList>
    </citation>
    <scope>NUCLEOTIDE SEQUENCE [LARGE SCALE GENOMIC DNA]</scope>
    <source>
        <strain evidence="7">JP3_7</strain>
    </source>
</reference>
<evidence type="ECO:0000256" key="1">
    <source>
        <dbReference type="ARBA" id="ARBA00010556"/>
    </source>
</evidence>
<dbReference type="Gene3D" id="2.20.130.20">
    <property type="match status" value="1"/>
</dbReference>
<dbReference type="GO" id="GO:0004866">
    <property type="term" value="F:endopeptidase inhibitor activity"/>
    <property type="evidence" value="ECO:0007669"/>
    <property type="project" value="InterPro"/>
</dbReference>
<dbReference type="InterPro" id="IPR002890">
    <property type="entry name" value="MG2"/>
</dbReference>